<evidence type="ECO:0000313" key="1">
    <source>
        <dbReference type="EMBL" id="JAD86699.1"/>
    </source>
</evidence>
<sequence length="48" mass="5672">MTCIQDMEASLRLCHLNNITTLLWYSISFFQQYISALLHKKSTYFPSL</sequence>
<dbReference type="EMBL" id="GBRH01211196">
    <property type="protein sequence ID" value="JAD86699.1"/>
    <property type="molecule type" value="Transcribed_RNA"/>
</dbReference>
<proteinExistence type="predicted"/>
<name>A0A0A9DDQ9_ARUDO</name>
<organism evidence="1">
    <name type="scientific">Arundo donax</name>
    <name type="common">Giant reed</name>
    <name type="synonym">Donax arundinaceus</name>
    <dbReference type="NCBI Taxonomy" id="35708"/>
    <lineage>
        <taxon>Eukaryota</taxon>
        <taxon>Viridiplantae</taxon>
        <taxon>Streptophyta</taxon>
        <taxon>Embryophyta</taxon>
        <taxon>Tracheophyta</taxon>
        <taxon>Spermatophyta</taxon>
        <taxon>Magnoliopsida</taxon>
        <taxon>Liliopsida</taxon>
        <taxon>Poales</taxon>
        <taxon>Poaceae</taxon>
        <taxon>PACMAD clade</taxon>
        <taxon>Arundinoideae</taxon>
        <taxon>Arundineae</taxon>
        <taxon>Arundo</taxon>
    </lineage>
</organism>
<reference evidence="1" key="1">
    <citation type="submission" date="2014-09" db="EMBL/GenBank/DDBJ databases">
        <authorList>
            <person name="Magalhaes I.L.F."/>
            <person name="Oliveira U."/>
            <person name="Santos F.R."/>
            <person name="Vidigal T.H.D.A."/>
            <person name="Brescovit A.D."/>
            <person name="Santos A.J."/>
        </authorList>
    </citation>
    <scope>NUCLEOTIDE SEQUENCE</scope>
    <source>
        <tissue evidence="1">Shoot tissue taken approximately 20 cm above the soil surface</tissue>
    </source>
</reference>
<reference evidence="1" key="2">
    <citation type="journal article" date="2015" name="Data Brief">
        <title>Shoot transcriptome of the giant reed, Arundo donax.</title>
        <authorList>
            <person name="Barrero R.A."/>
            <person name="Guerrero F.D."/>
            <person name="Moolhuijzen P."/>
            <person name="Goolsby J.A."/>
            <person name="Tidwell J."/>
            <person name="Bellgard S.E."/>
            <person name="Bellgard M.I."/>
        </authorList>
    </citation>
    <scope>NUCLEOTIDE SEQUENCE</scope>
    <source>
        <tissue evidence="1">Shoot tissue taken approximately 20 cm above the soil surface</tissue>
    </source>
</reference>
<dbReference type="AlphaFoldDB" id="A0A0A9DDQ9"/>
<accession>A0A0A9DDQ9</accession>
<protein>
    <submittedName>
        <fullName evidence="1">Uncharacterized protein</fullName>
    </submittedName>
</protein>